<accession>A0A5C5YCZ0</accession>
<feature type="chain" id="PRO_5022729132" evidence="1">
    <location>
        <begin position="22"/>
        <end position="65"/>
    </location>
</feature>
<comment type="caution">
    <text evidence="2">The sequence shown here is derived from an EMBL/GenBank/DDBJ whole genome shotgun (WGS) entry which is preliminary data.</text>
</comment>
<dbReference type="AlphaFoldDB" id="A0A5C5YCZ0"/>
<evidence type="ECO:0000256" key="1">
    <source>
        <dbReference type="SAM" id="SignalP"/>
    </source>
</evidence>
<dbReference type="Proteomes" id="UP000318478">
    <property type="component" value="Unassembled WGS sequence"/>
</dbReference>
<proteinExistence type="predicted"/>
<evidence type="ECO:0000313" key="3">
    <source>
        <dbReference type="Proteomes" id="UP000318478"/>
    </source>
</evidence>
<name>A0A5C5YCZ0_9BACT</name>
<organism evidence="2 3">
    <name type="scientific">Posidoniimonas polymericola</name>
    <dbReference type="NCBI Taxonomy" id="2528002"/>
    <lineage>
        <taxon>Bacteria</taxon>
        <taxon>Pseudomonadati</taxon>
        <taxon>Planctomycetota</taxon>
        <taxon>Planctomycetia</taxon>
        <taxon>Pirellulales</taxon>
        <taxon>Lacipirellulaceae</taxon>
        <taxon>Posidoniimonas</taxon>
    </lineage>
</organism>
<feature type="signal peptide" evidence="1">
    <location>
        <begin position="1"/>
        <end position="21"/>
    </location>
</feature>
<keyword evidence="3" id="KW-1185">Reference proteome</keyword>
<sequence precursor="true">MQRRKCLALLAVLLMSNNGCFLMEALFDARTKQHDAINSAVARYSSESNGYSGYSAHGNVDRIYD</sequence>
<gene>
    <name evidence="2" type="ORF">Pla123a_39130</name>
</gene>
<evidence type="ECO:0000313" key="2">
    <source>
        <dbReference type="EMBL" id="TWT73577.1"/>
    </source>
</evidence>
<keyword evidence="1" id="KW-0732">Signal</keyword>
<protein>
    <submittedName>
        <fullName evidence="2">Uncharacterized protein</fullName>
    </submittedName>
</protein>
<dbReference type="EMBL" id="SJPO01000010">
    <property type="protein sequence ID" value="TWT73577.1"/>
    <property type="molecule type" value="Genomic_DNA"/>
</dbReference>
<reference evidence="2 3" key="1">
    <citation type="submission" date="2019-02" db="EMBL/GenBank/DDBJ databases">
        <title>Deep-cultivation of Planctomycetes and their phenomic and genomic characterization uncovers novel biology.</title>
        <authorList>
            <person name="Wiegand S."/>
            <person name="Jogler M."/>
            <person name="Boedeker C."/>
            <person name="Pinto D."/>
            <person name="Vollmers J."/>
            <person name="Rivas-Marin E."/>
            <person name="Kohn T."/>
            <person name="Peeters S.H."/>
            <person name="Heuer A."/>
            <person name="Rast P."/>
            <person name="Oberbeckmann S."/>
            <person name="Bunk B."/>
            <person name="Jeske O."/>
            <person name="Meyerdierks A."/>
            <person name="Storesund J.E."/>
            <person name="Kallscheuer N."/>
            <person name="Luecker S."/>
            <person name="Lage O.M."/>
            <person name="Pohl T."/>
            <person name="Merkel B.J."/>
            <person name="Hornburger P."/>
            <person name="Mueller R.-W."/>
            <person name="Bruemmer F."/>
            <person name="Labrenz M."/>
            <person name="Spormann A.M."/>
            <person name="Op Den Camp H."/>
            <person name="Overmann J."/>
            <person name="Amann R."/>
            <person name="Jetten M.S.M."/>
            <person name="Mascher T."/>
            <person name="Medema M.H."/>
            <person name="Devos D.P."/>
            <person name="Kaster A.-K."/>
            <person name="Ovreas L."/>
            <person name="Rohde M."/>
            <person name="Galperin M.Y."/>
            <person name="Jogler C."/>
        </authorList>
    </citation>
    <scope>NUCLEOTIDE SEQUENCE [LARGE SCALE GENOMIC DNA]</scope>
    <source>
        <strain evidence="2 3">Pla123a</strain>
    </source>
</reference>